<reference evidence="1 2" key="1">
    <citation type="submission" date="2016-09" db="EMBL/GenBank/DDBJ databases">
        <title>Extensive genetic diversity and differential bi-allelic expression allows diatom success in the polar Southern Ocean.</title>
        <authorList>
            <consortium name="DOE Joint Genome Institute"/>
            <person name="Mock T."/>
            <person name="Otillar R.P."/>
            <person name="Strauss J."/>
            <person name="Dupont C."/>
            <person name="Frickenhaus S."/>
            <person name="Maumus F."/>
            <person name="Mcmullan M."/>
            <person name="Sanges R."/>
            <person name="Schmutz J."/>
            <person name="Toseland A."/>
            <person name="Valas R."/>
            <person name="Veluchamy A."/>
            <person name="Ward B.J."/>
            <person name="Allen A."/>
            <person name="Barry K."/>
            <person name="Falciatore A."/>
            <person name="Ferrante M."/>
            <person name="Fortunato A.E."/>
            <person name="Gloeckner G."/>
            <person name="Gruber A."/>
            <person name="Hipkin R."/>
            <person name="Janech M."/>
            <person name="Kroth P."/>
            <person name="Leese F."/>
            <person name="Lindquist E."/>
            <person name="Lyon B.R."/>
            <person name="Martin J."/>
            <person name="Mayer C."/>
            <person name="Parker M."/>
            <person name="Quesneville H."/>
            <person name="Raymond J."/>
            <person name="Uhlig C."/>
            <person name="Valentin K.U."/>
            <person name="Worden A.Z."/>
            <person name="Armbrust E.V."/>
            <person name="Bowler C."/>
            <person name="Green B."/>
            <person name="Moulton V."/>
            <person name="Van Oosterhout C."/>
            <person name="Grigoriev I."/>
        </authorList>
    </citation>
    <scope>NUCLEOTIDE SEQUENCE [LARGE SCALE GENOMIC DNA]</scope>
    <source>
        <strain evidence="1 2">CCMP1102</strain>
    </source>
</reference>
<dbReference type="EMBL" id="KV784358">
    <property type="protein sequence ID" value="OEU16923.1"/>
    <property type="molecule type" value="Genomic_DNA"/>
</dbReference>
<keyword evidence="2" id="KW-1185">Reference proteome</keyword>
<accession>A0A1E7FGL9</accession>
<evidence type="ECO:0000313" key="1">
    <source>
        <dbReference type="EMBL" id="OEU16923.1"/>
    </source>
</evidence>
<proteinExistence type="predicted"/>
<dbReference type="Proteomes" id="UP000095751">
    <property type="component" value="Unassembled WGS sequence"/>
</dbReference>
<dbReference type="InParanoid" id="A0A1E7FGL9"/>
<dbReference type="AlphaFoldDB" id="A0A1E7FGL9"/>
<name>A0A1E7FGL9_9STRA</name>
<protein>
    <submittedName>
        <fullName evidence="1">Uncharacterized protein</fullName>
    </submittedName>
</protein>
<dbReference type="KEGG" id="fcy:FRACYDRAFT_261429"/>
<sequence length="163" mass="18412">MTRCNVMVRAVSCGAYMGQLFALLTYDVFEILLQRVSIQSSIADENEATIAVTAPSPEPQQQKAANLLYRQEQQRQQAIQNAKEETTDYNAQLNAFLDTPFFDPTKVPEDSPFRWFADLVENDHVAAEAIYVGIIFLVGTWGGVEMLRAEWHSGHFYGDGRLF</sequence>
<evidence type="ECO:0000313" key="2">
    <source>
        <dbReference type="Proteomes" id="UP000095751"/>
    </source>
</evidence>
<dbReference type="OrthoDB" id="10267969at2759"/>
<gene>
    <name evidence="1" type="ORF">FRACYDRAFT_261429</name>
</gene>
<organism evidence="1 2">
    <name type="scientific">Fragilariopsis cylindrus CCMP1102</name>
    <dbReference type="NCBI Taxonomy" id="635003"/>
    <lineage>
        <taxon>Eukaryota</taxon>
        <taxon>Sar</taxon>
        <taxon>Stramenopiles</taxon>
        <taxon>Ochrophyta</taxon>
        <taxon>Bacillariophyta</taxon>
        <taxon>Bacillariophyceae</taxon>
        <taxon>Bacillariophycidae</taxon>
        <taxon>Bacillariales</taxon>
        <taxon>Bacillariaceae</taxon>
        <taxon>Fragilariopsis</taxon>
    </lineage>
</organism>